<accession>A0A0G4NXG9</accession>
<dbReference type="EMBL" id="HG793135">
    <property type="protein sequence ID" value="CRL18740.1"/>
    <property type="molecule type" value="Genomic_DNA"/>
</dbReference>
<dbReference type="AlphaFoldDB" id="A0A0G4NXG9"/>
<dbReference type="Proteomes" id="UP000053732">
    <property type="component" value="Unassembled WGS sequence"/>
</dbReference>
<evidence type="ECO:0000313" key="2">
    <source>
        <dbReference type="Proteomes" id="UP000053732"/>
    </source>
</evidence>
<proteinExistence type="predicted"/>
<protein>
    <submittedName>
        <fullName evidence="1">Str. FM013</fullName>
    </submittedName>
</protein>
<gene>
    <name evidence="1" type="ORF">PCAMFM013_S002g000610</name>
</gene>
<keyword evidence="2" id="KW-1185">Reference proteome</keyword>
<evidence type="ECO:0000313" key="1">
    <source>
        <dbReference type="EMBL" id="CRL18740.1"/>
    </source>
</evidence>
<name>A0A0G4NXG9_PENC3</name>
<reference evidence="1 2" key="1">
    <citation type="journal article" date="2014" name="Nat. Commun.">
        <title>Multiple recent horizontal transfers of a large genomic region in cheese making fungi.</title>
        <authorList>
            <person name="Cheeseman K."/>
            <person name="Ropars J."/>
            <person name="Renault P."/>
            <person name="Dupont J."/>
            <person name="Gouzy J."/>
            <person name="Branca A."/>
            <person name="Abraham A.L."/>
            <person name="Ceppi M."/>
            <person name="Conseiller E."/>
            <person name="Debuchy R."/>
            <person name="Malagnac F."/>
            <person name="Goarin A."/>
            <person name="Silar P."/>
            <person name="Lacoste S."/>
            <person name="Sallet E."/>
            <person name="Bensimon A."/>
            <person name="Giraud T."/>
            <person name="Brygoo Y."/>
        </authorList>
    </citation>
    <scope>NUCLEOTIDE SEQUENCE [LARGE SCALE GENOMIC DNA]</scope>
    <source>
        <strain evidence="2">FM 013</strain>
    </source>
</reference>
<sequence length="58" mass="6782">MSTGIYVVNARKLIDVQLPLIVIHRDSCWFIMTPDRHLLTKPRIIIHVLVALTMTEIW</sequence>
<organism evidence="1 2">
    <name type="scientific">Penicillium camemberti (strain FM 013)</name>
    <dbReference type="NCBI Taxonomy" id="1429867"/>
    <lineage>
        <taxon>Eukaryota</taxon>
        <taxon>Fungi</taxon>
        <taxon>Dikarya</taxon>
        <taxon>Ascomycota</taxon>
        <taxon>Pezizomycotina</taxon>
        <taxon>Eurotiomycetes</taxon>
        <taxon>Eurotiomycetidae</taxon>
        <taxon>Eurotiales</taxon>
        <taxon>Aspergillaceae</taxon>
        <taxon>Penicillium</taxon>
    </lineage>
</organism>